<evidence type="ECO:0000313" key="3">
    <source>
        <dbReference type="Proteomes" id="UP000027604"/>
    </source>
</evidence>
<dbReference type="AlphaFoldDB" id="W0V6X5"/>
<sequence length="195" mass="21358">MKQLQQLDVQQWLLPLRLALMRGGQAPLAAGVLLLCLAGASGWGWVFQQRAALRQMVVKPLSAPPVLVSAAPVASAEQNLALFYDTLGEKRYAEQQVKTLFDLAAKSGLTLSQGEYKSAYDKASRVSTYQVVLPVKGSYQALWSFGLQALRAVPFASLDELSFRREQIADTSLEARLRLTFYLKDGAPQASGEQP</sequence>
<keyword evidence="1" id="KW-0472">Membrane</keyword>
<keyword evidence="3" id="KW-1185">Reference proteome</keyword>
<proteinExistence type="predicted"/>
<accession>W0V6X5</accession>
<keyword evidence="1" id="KW-1133">Transmembrane helix</keyword>
<dbReference type="eggNOG" id="COG3167">
    <property type="taxonomic scope" value="Bacteria"/>
</dbReference>
<keyword evidence="1" id="KW-0812">Transmembrane</keyword>
<dbReference type="RefSeq" id="WP_051781085.1">
    <property type="nucleotide sequence ID" value="NZ_BCTH01000014.1"/>
</dbReference>
<protein>
    <submittedName>
        <fullName evidence="2">Uncharacterized domain protein</fullName>
    </submittedName>
</protein>
<evidence type="ECO:0000256" key="1">
    <source>
        <dbReference type="SAM" id="Phobius"/>
    </source>
</evidence>
<gene>
    <name evidence="2" type="ORF">GJA_3968</name>
</gene>
<dbReference type="HOGENOM" id="CLU_115745_1_0_4"/>
<dbReference type="KEGG" id="jag:GJA_3968"/>
<name>W0V6X5_9BURK</name>
<organism evidence="2 3">
    <name type="scientific">Janthinobacterium agaricidamnosum NBRC 102515 = DSM 9628</name>
    <dbReference type="NCBI Taxonomy" id="1349767"/>
    <lineage>
        <taxon>Bacteria</taxon>
        <taxon>Pseudomonadati</taxon>
        <taxon>Pseudomonadota</taxon>
        <taxon>Betaproteobacteria</taxon>
        <taxon>Burkholderiales</taxon>
        <taxon>Oxalobacteraceae</taxon>
        <taxon>Janthinobacterium</taxon>
    </lineage>
</organism>
<dbReference type="Proteomes" id="UP000027604">
    <property type="component" value="Chromosome I"/>
</dbReference>
<evidence type="ECO:0000313" key="2">
    <source>
        <dbReference type="EMBL" id="CDG84579.1"/>
    </source>
</evidence>
<dbReference type="PATRIC" id="fig|1349767.4.peg.550"/>
<reference evidence="2 3" key="1">
    <citation type="journal article" date="2015" name="Genome Announc.">
        <title>Genome Sequence of Mushroom Soft-Rot Pathogen Janthinobacterium agaricidamnosum.</title>
        <authorList>
            <person name="Graupner K."/>
            <person name="Lackner G."/>
            <person name="Hertweck C."/>
        </authorList>
    </citation>
    <scope>NUCLEOTIDE SEQUENCE [LARGE SCALE GENOMIC DNA]</scope>
    <source>
        <strain evidence="3">NBRC 102515 / DSM 9628</strain>
    </source>
</reference>
<dbReference type="STRING" id="1349767.GJA_3968"/>
<dbReference type="OrthoDB" id="9096701at2"/>
<dbReference type="EMBL" id="HG322949">
    <property type="protein sequence ID" value="CDG84579.1"/>
    <property type="molecule type" value="Genomic_DNA"/>
</dbReference>
<feature type="transmembrane region" description="Helical" evidence="1">
    <location>
        <begin position="26"/>
        <end position="46"/>
    </location>
</feature>